<evidence type="ECO:0000256" key="1">
    <source>
        <dbReference type="SAM" id="MobiDB-lite"/>
    </source>
</evidence>
<proteinExistence type="predicted"/>
<protein>
    <submittedName>
        <fullName evidence="2">Uncharacterized protein</fullName>
    </submittedName>
</protein>
<gene>
    <name evidence="2" type="ORF">PPIV_ORF75</name>
</gene>
<organism evidence="2 3">
    <name type="scientific">Pike-perch iridovirus</name>
    <dbReference type="NCBI Taxonomy" id="575979"/>
    <lineage>
        <taxon>Viruses</taxon>
        <taxon>Varidnaviria</taxon>
        <taxon>Bamfordvirae</taxon>
        <taxon>Nucleocytoviricota</taxon>
        <taxon>Megaviricetes</taxon>
        <taxon>Pimascovirales</taxon>
        <taxon>Pimascovirales incertae sedis</taxon>
        <taxon>Iridoviridae</taxon>
        <taxon>Alphairidovirinae</taxon>
        <taxon>Ranavirus</taxon>
        <taxon>Ranavirus alytes1</taxon>
        <taxon>Common midwife toad virus</taxon>
    </lineage>
</organism>
<feature type="compositionally biased region" description="Low complexity" evidence="1">
    <location>
        <begin position="77"/>
        <end position="90"/>
    </location>
</feature>
<evidence type="ECO:0000313" key="2">
    <source>
        <dbReference type="EMBL" id="ANZ57022.1"/>
    </source>
</evidence>
<evidence type="ECO:0000313" key="3">
    <source>
        <dbReference type="Proteomes" id="UP000108393"/>
    </source>
</evidence>
<dbReference type="Proteomes" id="UP000108393">
    <property type="component" value="Segment"/>
</dbReference>
<feature type="compositionally biased region" description="Pro residues" evidence="1">
    <location>
        <begin position="65"/>
        <end position="76"/>
    </location>
</feature>
<reference evidence="2 3" key="1">
    <citation type="submission" date="2016-07" db="EMBL/GenBank/DDBJ databases">
        <title>Genomic sequence of a Ranavirus isolated from pike perch (Sander lucioperca).</title>
        <authorList>
            <person name="Holopainen R."/>
            <person name="Subramaniam K."/>
            <person name="Claytor S.C."/>
            <person name="Steckler N.K."/>
            <person name="Waltzek T.B."/>
        </authorList>
    </citation>
    <scope>NUCLEOTIDE SEQUENCE [LARGE SCALE GENOMIC DNA]</scope>
    <source>
        <strain evidence="2">SLU14001</strain>
    </source>
</reference>
<accession>A0A1B2ITT9</accession>
<dbReference type="EMBL" id="KX574341">
    <property type="protein sequence ID" value="ANZ57022.1"/>
    <property type="molecule type" value="Genomic_DNA"/>
</dbReference>
<name>A0A1B2ITT9_9VIRU</name>
<feature type="region of interest" description="Disordered" evidence="1">
    <location>
        <begin position="14"/>
        <end position="111"/>
    </location>
</feature>
<sequence length="217" mass="24045">MIWLWPATGRGPGWWGIRRDPWGPEDSSCPCPRLPPESRGASRTRWSYGPMSPTCPLLPTGPAGPGGPTPPPPDVPASPSSPLGLSPPLGQRDREDPPLRRQTSPPLPPHPWDCPLPWAPWIPLDLCRHGDPRRPWDPGAQSGCPRVREVRGVPAARPLRPCPVRVRVQQRREKSPHVVYPPYVDDFPFPLQNLFTVSSGNAMTALTLNNLYHQPIK</sequence>